<dbReference type="AlphaFoldDB" id="A0A061FLU2"/>
<dbReference type="EMBL" id="CM001888">
    <property type="protein sequence ID" value="EOY17883.1"/>
    <property type="molecule type" value="Genomic_DNA"/>
</dbReference>
<proteinExistence type="predicted"/>
<organism evidence="1 2">
    <name type="scientific">Theobroma cacao</name>
    <name type="common">Cacao</name>
    <name type="synonym">Cocoa</name>
    <dbReference type="NCBI Taxonomy" id="3641"/>
    <lineage>
        <taxon>Eukaryota</taxon>
        <taxon>Viridiplantae</taxon>
        <taxon>Streptophyta</taxon>
        <taxon>Embryophyta</taxon>
        <taxon>Tracheophyta</taxon>
        <taxon>Spermatophyta</taxon>
        <taxon>Magnoliopsida</taxon>
        <taxon>eudicotyledons</taxon>
        <taxon>Gunneridae</taxon>
        <taxon>Pentapetalae</taxon>
        <taxon>rosids</taxon>
        <taxon>malvids</taxon>
        <taxon>Malvales</taxon>
        <taxon>Malvaceae</taxon>
        <taxon>Byttnerioideae</taxon>
        <taxon>Theobroma</taxon>
    </lineage>
</organism>
<keyword evidence="2" id="KW-1185">Reference proteome</keyword>
<accession>A0A061FLU2</accession>
<name>A0A061FLU2_THECC</name>
<evidence type="ECO:0000313" key="2">
    <source>
        <dbReference type="Proteomes" id="UP000026915"/>
    </source>
</evidence>
<sequence>MEQSVEGCRPLWLVLFEEKLLLEGVRSRTKICRPLFSLGTVPDELGRLKNVRILHNQFTSFSELFCMMSWEDWKLSQAI</sequence>
<gene>
    <name evidence="1" type="ORF">TCM_042589</name>
</gene>
<dbReference type="InParanoid" id="A0A061FLU2"/>
<evidence type="ECO:0000313" key="1">
    <source>
        <dbReference type="EMBL" id="EOY17883.1"/>
    </source>
</evidence>
<dbReference type="Gramene" id="EOY17883">
    <property type="protein sequence ID" value="EOY17883"/>
    <property type="gene ID" value="TCM_042589"/>
</dbReference>
<dbReference type="Proteomes" id="UP000026915">
    <property type="component" value="Chromosome 10"/>
</dbReference>
<dbReference type="HOGENOM" id="CLU_2610824_0_0_1"/>
<protein>
    <submittedName>
        <fullName evidence="1">Uncharacterized protein</fullName>
    </submittedName>
</protein>
<reference evidence="1 2" key="1">
    <citation type="journal article" date="2013" name="Genome Biol.">
        <title>The genome sequence of the most widely cultivated cacao type and its use to identify candidate genes regulating pod color.</title>
        <authorList>
            <person name="Motamayor J.C."/>
            <person name="Mockaitis K."/>
            <person name="Schmutz J."/>
            <person name="Haiminen N."/>
            <person name="Iii D.L."/>
            <person name="Cornejo O."/>
            <person name="Findley S.D."/>
            <person name="Zheng P."/>
            <person name="Utro F."/>
            <person name="Royaert S."/>
            <person name="Saski C."/>
            <person name="Jenkins J."/>
            <person name="Podicheti R."/>
            <person name="Zhao M."/>
            <person name="Scheffler B.E."/>
            <person name="Stack J.C."/>
            <person name="Feltus F.A."/>
            <person name="Mustiga G.M."/>
            <person name="Amores F."/>
            <person name="Phillips W."/>
            <person name="Marelli J.P."/>
            <person name="May G.D."/>
            <person name="Shapiro H."/>
            <person name="Ma J."/>
            <person name="Bustamante C.D."/>
            <person name="Schnell R.J."/>
            <person name="Main D."/>
            <person name="Gilbert D."/>
            <person name="Parida L."/>
            <person name="Kuhn D.N."/>
        </authorList>
    </citation>
    <scope>NUCLEOTIDE SEQUENCE [LARGE SCALE GENOMIC DNA]</scope>
    <source>
        <strain evidence="2">cv. Matina 1-6</strain>
    </source>
</reference>